<evidence type="ECO:0000256" key="7">
    <source>
        <dbReference type="ARBA" id="ARBA00023125"/>
    </source>
</evidence>
<dbReference type="GO" id="GO:0000724">
    <property type="term" value="P:double-strand break repair via homologous recombination"/>
    <property type="evidence" value="ECO:0007669"/>
    <property type="project" value="UniProtKB-ARBA"/>
</dbReference>
<feature type="coiled-coil region" evidence="12">
    <location>
        <begin position="104"/>
        <end position="134"/>
    </location>
</feature>
<dbReference type="SMART" id="SM00487">
    <property type="entry name" value="DEXDc"/>
    <property type="match status" value="1"/>
</dbReference>
<dbReference type="SUPFAM" id="SSF46785">
    <property type="entry name" value="Winged helix' DNA-binding domain"/>
    <property type="match status" value="1"/>
</dbReference>
<protein>
    <recommendedName>
        <fullName evidence="11">DNA 3'-5' helicase</fullName>
        <ecNumber evidence="11">5.6.2.4</ecNumber>
    </recommendedName>
</protein>
<dbReference type="GO" id="GO:0031573">
    <property type="term" value="P:mitotic intra-S DNA damage checkpoint signaling"/>
    <property type="evidence" value="ECO:0007669"/>
    <property type="project" value="UniProtKB-ARBA"/>
</dbReference>
<dbReference type="GO" id="GO:0005524">
    <property type="term" value="F:ATP binding"/>
    <property type="evidence" value="ECO:0007669"/>
    <property type="project" value="UniProtKB-KW"/>
</dbReference>
<dbReference type="Pfam" id="PF00270">
    <property type="entry name" value="DEAD"/>
    <property type="match status" value="1"/>
</dbReference>
<evidence type="ECO:0000256" key="5">
    <source>
        <dbReference type="ARBA" id="ARBA00022806"/>
    </source>
</evidence>
<evidence type="ECO:0000256" key="2">
    <source>
        <dbReference type="ARBA" id="ARBA00005446"/>
    </source>
</evidence>
<keyword evidence="8" id="KW-0413">Isomerase</keyword>
<evidence type="ECO:0000256" key="11">
    <source>
        <dbReference type="ARBA" id="ARBA00034808"/>
    </source>
</evidence>
<evidence type="ECO:0000313" key="17">
    <source>
        <dbReference type="Proteomes" id="UP000005666"/>
    </source>
</evidence>
<dbReference type="InterPro" id="IPR002464">
    <property type="entry name" value="DNA/RNA_helicase_DEAH_CS"/>
</dbReference>
<dbReference type="eggNOG" id="KOG0351">
    <property type="taxonomic scope" value="Eukaryota"/>
</dbReference>
<comment type="similarity">
    <text evidence="2">Belongs to the helicase family. RecQ subfamily.</text>
</comment>
<dbReference type="InterPro" id="IPR018982">
    <property type="entry name" value="RQC_domain"/>
</dbReference>
<evidence type="ECO:0000256" key="9">
    <source>
        <dbReference type="ARBA" id="ARBA00023242"/>
    </source>
</evidence>
<dbReference type="STRING" id="1071381.G8BT24"/>
<sequence length="1280" mass="145509">MLNKPQNTLNKEYAWLKKNEDSVYETQSTYNIITGVLNNFDDVKVNEKKKPALGLSNPSNLQEIINIQSIIIGLFEERDRMLSYKCDILGSTSLSPESKKFKILNEIQTKLLNLKNEIAEYQEILSNLKVIKNNDVPKLAAPDMNTQLCKEDIIKEEHIHVSSNEITEDVKKDQDQKLDCDENFVDEDSQYSADTTTIYSDEEKMLMNGINITTATSVNQTDAAPIINDVIIGSNTVVQLNSNHGKMPEYKSTITSNNKRTLRFKNTINYKIPDADDPFDYVMAASKPLKYSTITSGSIEKDEPDDYEKNYLATQNMNNTEDSVHDSDLEFVDGSYYNTSHDFDYKESEHTVDNDDDEIIEASDADISVHENSHLPIIKESIILLSPSKTAYEGNISNENVPIINVSDEDLNQDLIIEDSNLSAFSYNLIDQFSDVEMVESGSEKIHNTGDSETEELPISQKELDREIFDLERENFSQKNNLKHIEDELQVISETCMSNEVTTTMVAKEHSINIESNINDRSDAALSFPWSSEVLFRLKNSFNLNSFRPNQLEAINSTLNGRDVFVLMPTGGGKSLCYQLPAIVKSGKTSGTTIVISPLISLMHDQVEHLLNINIKASMISSKSPAAQRKKTFNLFINGLLDLVYISPEMMSASQQCKRAIKRLYETNKLARIVVDEAHCVSNWGHDFRPDYKELKLFKREYPTIPLIALTATANEQVQLDIINNLGVRNPLLLKQSFNRTNLDYIIRTKSKNTVNEICSSLKTDFKNQSGIIYCNSKISCEQVAQQIASQKIRTAFYHAGMTPSERLKIQKAWQNNQVQVICATVAFGMGIDKPDVRFVIHFTIPRTLEGYYQETGRAGRDGLPAQCITYFSFKDVRSLQTMIQRDKSLNKENKLKHLEKLQQVVSYCDNVTTCRRQQVLKYFNEDIDPSVCLKQCDNCRNSGNFSIEERDVTNEAKMIINLIGTLKDERVTRIYCQDIFKGSRSAKILQSGHNLIKDHAAGKHLSKLEIERIFSQLVTLRLLEEYPIVNASGFASHYIKLGIAAKKFLKDNTTLKMEFIINNSSSRPNSNRSSSRTLITTNLNVTGIERHQSDLQENNMIKKTTISTESNSIQDQPYLNSAYKKLKELSLSLGQHVNPPTTEFLSEDILKKLAKELPKDEPSFKILVNNDPSYNQKFKYFKDTIMVLRSNFGLLNKAKKTNTVTSSSALIIPHSHNFELEFSESSLNSEIIRQIRDTQDVDSQTNEESLLNSKGKKKRKSTFSKGSRKYKSYKRFKKK</sequence>
<dbReference type="PROSITE" id="PS51194">
    <property type="entry name" value="HELICASE_CTER"/>
    <property type="match status" value="1"/>
</dbReference>
<dbReference type="NCBIfam" id="TIGR00614">
    <property type="entry name" value="recQ_fam"/>
    <property type="match status" value="1"/>
</dbReference>
<dbReference type="InterPro" id="IPR014001">
    <property type="entry name" value="Helicase_ATP-bd"/>
</dbReference>
<dbReference type="CDD" id="cd17920">
    <property type="entry name" value="DEXHc_RecQ"/>
    <property type="match status" value="1"/>
</dbReference>
<dbReference type="EMBL" id="HE612859">
    <property type="protein sequence ID" value="CCE62995.1"/>
    <property type="molecule type" value="Genomic_DNA"/>
</dbReference>
<dbReference type="RefSeq" id="XP_003685429.1">
    <property type="nucleotide sequence ID" value="XM_003685381.1"/>
</dbReference>
<dbReference type="GO" id="GO:0031422">
    <property type="term" value="C:RecQ family helicase-topoisomerase III complex"/>
    <property type="evidence" value="ECO:0007669"/>
    <property type="project" value="UniProtKB-ARBA"/>
</dbReference>
<dbReference type="HOGENOM" id="CLU_001103_22_1_1"/>
<dbReference type="PROSITE" id="PS00690">
    <property type="entry name" value="DEAH_ATP_HELICASE"/>
    <property type="match status" value="1"/>
</dbReference>
<dbReference type="Gene3D" id="1.10.150.80">
    <property type="entry name" value="HRDC domain"/>
    <property type="match status" value="1"/>
</dbReference>
<evidence type="ECO:0000256" key="13">
    <source>
        <dbReference type="SAM" id="MobiDB-lite"/>
    </source>
</evidence>
<evidence type="ECO:0000313" key="16">
    <source>
        <dbReference type="EMBL" id="CCE62995.1"/>
    </source>
</evidence>
<feature type="domain" description="Helicase ATP-binding" evidence="14">
    <location>
        <begin position="555"/>
        <end position="732"/>
    </location>
</feature>
<dbReference type="AlphaFoldDB" id="G8BT24"/>
<feature type="region of interest" description="Disordered" evidence="13">
    <location>
        <begin position="1240"/>
        <end position="1280"/>
    </location>
</feature>
<comment type="subcellular location">
    <subcellularLocation>
        <location evidence="1">Nucleus</location>
    </subcellularLocation>
</comment>
<dbReference type="GO" id="GO:0006312">
    <property type="term" value="P:mitotic recombination"/>
    <property type="evidence" value="ECO:0007669"/>
    <property type="project" value="UniProtKB-ARBA"/>
</dbReference>
<gene>
    <name evidence="16" type="primary">TPHA0D03600</name>
    <name evidence="16" type="ordered locus">TPHA_0D03600</name>
</gene>
<dbReference type="GO" id="GO:0016787">
    <property type="term" value="F:hydrolase activity"/>
    <property type="evidence" value="ECO:0007669"/>
    <property type="project" value="UniProtKB-KW"/>
</dbReference>
<dbReference type="FunFam" id="3.40.50.300:FF:000340">
    <property type="entry name" value="Bloom syndrome, RecQ helicase"/>
    <property type="match status" value="1"/>
</dbReference>
<dbReference type="InterPro" id="IPR001650">
    <property type="entry name" value="Helicase_C-like"/>
</dbReference>
<comment type="catalytic activity">
    <reaction evidence="10">
        <text>Couples ATP hydrolysis with the unwinding of duplex DNA by translocating in the 3'-5' direction.</text>
        <dbReference type="EC" id="5.6.2.4"/>
    </reaction>
</comment>
<dbReference type="PANTHER" id="PTHR13710">
    <property type="entry name" value="DNA HELICASE RECQ FAMILY MEMBER"/>
    <property type="match status" value="1"/>
</dbReference>
<feature type="compositionally biased region" description="Polar residues" evidence="13">
    <location>
        <begin position="1242"/>
        <end position="1253"/>
    </location>
</feature>
<keyword evidence="7" id="KW-0238">DNA-binding</keyword>
<dbReference type="EC" id="5.6.2.4" evidence="11"/>
<evidence type="ECO:0000256" key="6">
    <source>
        <dbReference type="ARBA" id="ARBA00022840"/>
    </source>
</evidence>
<dbReference type="GO" id="GO:0003677">
    <property type="term" value="F:DNA binding"/>
    <property type="evidence" value="ECO:0007669"/>
    <property type="project" value="UniProtKB-KW"/>
</dbReference>
<feature type="compositionally biased region" description="Basic residues" evidence="13">
    <location>
        <begin position="1255"/>
        <end position="1280"/>
    </location>
</feature>
<evidence type="ECO:0000256" key="3">
    <source>
        <dbReference type="ARBA" id="ARBA00022741"/>
    </source>
</evidence>
<keyword evidence="9" id="KW-0539">Nucleus</keyword>
<dbReference type="GO" id="GO:0043138">
    <property type="term" value="F:3'-5' DNA helicase activity"/>
    <property type="evidence" value="ECO:0007669"/>
    <property type="project" value="UniProtKB-EC"/>
</dbReference>
<evidence type="ECO:0000256" key="4">
    <source>
        <dbReference type="ARBA" id="ARBA00022801"/>
    </source>
</evidence>
<keyword evidence="6" id="KW-0067">ATP-binding</keyword>
<dbReference type="OrthoDB" id="10261556at2759"/>
<keyword evidence="5" id="KW-0347">Helicase</keyword>
<evidence type="ECO:0000259" key="15">
    <source>
        <dbReference type="PROSITE" id="PS51194"/>
    </source>
</evidence>
<dbReference type="InterPro" id="IPR027417">
    <property type="entry name" value="P-loop_NTPase"/>
</dbReference>
<evidence type="ECO:0000256" key="10">
    <source>
        <dbReference type="ARBA" id="ARBA00034617"/>
    </source>
</evidence>
<dbReference type="PROSITE" id="PS51192">
    <property type="entry name" value="HELICASE_ATP_BIND_1"/>
    <property type="match status" value="1"/>
</dbReference>
<dbReference type="InterPro" id="IPR010997">
    <property type="entry name" value="HRDC-like_sf"/>
</dbReference>
<dbReference type="SUPFAM" id="SSF47819">
    <property type="entry name" value="HRDC-like"/>
    <property type="match status" value="1"/>
</dbReference>
<dbReference type="Proteomes" id="UP000005666">
    <property type="component" value="Chromosome 4"/>
</dbReference>
<evidence type="ECO:0000259" key="14">
    <source>
        <dbReference type="PROSITE" id="PS51192"/>
    </source>
</evidence>
<keyword evidence="12" id="KW-0175">Coiled coil</keyword>
<dbReference type="SMART" id="SM00490">
    <property type="entry name" value="HELICc"/>
    <property type="match status" value="1"/>
</dbReference>
<dbReference type="KEGG" id="tpf:TPHA_0D03600"/>
<dbReference type="Pfam" id="PF11408">
    <property type="entry name" value="Helicase_Sgs1"/>
    <property type="match status" value="1"/>
</dbReference>
<dbReference type="GO" id="GO:0005634">
    <property type="term" value="C:nucleus"/>
    <property type="evidence" value="ECO:0007669"/>
    <property type="project" value="UniProtKB-SubCell"/>
</dbReference>
<dbReference type="InterPro" id="IPR044876">
    <property type="entry name" value="HRDC_dom_sf"/>
</dbReference>
<organism evidence="16 17">
    <name type="scientific">Tetrapisispora phaffii (strain ATCC 24235 / CBS 4417 / NBRC 1672 / NRRL Y-8282 / UCD 70-5)</name>
    <name type="common">Yeast</name>
    <name type="synonym">Fabospora phaffii</name>
    <dbReference type="NCBI Taxonomy" id="1071381"/>
    <lineage>
        <taxon>Eukaryota</taxon>
        <taxon>Fungi</taxon>
        <taxon>Dikarya</taxon>
        <taxon>Ascomycota</taxon>
        <taxon>Saccharomycotina</taxon>
        <taxon>Saccharomycetes</taxon>
        <taxon>Saccharomycetales</taxon>
        <taxon>Saccharomycetaceae</taxon>
        <taxon>Tetrapisispora</taxon>
    </lineage>
</organism>
<dbReference type="InterPro" id="IPR022758">
    <property type="entry name" value="Helicase_Sgs1"/>
</dbReference>
<dbReference type="InterPro" id="IPR004589">
    <property type="entry name" value="DNA_helicase_ATP-dep_RecQ"/>
</dbReference>
<reference evidence="16 17" key="1">
    <citation type="journal article" date="2011" name="Proc. Natl. Acad. Sci. U.S.A.">
        <title>Evolutionary erosion of yeast sex chromosomes by mating-type switching accidents.</title>
        <authorList>
            <person name="Gordon J.L."/>
            <person name="Armisen D."/>
            <person name="Proux-Wera E."/>
            <person name="Oheigeartaigh S.S."/>
            <person name="Byrne K.P."/>
            <person name="Wolfe K.H."/>
        </authorList>
    </citation>
    <scope>NUCLEOTIDE SEQUENCE [LARGE SCALE GENOMIC DNA]</scope>
    <source>
        <strain evidence="17">ATCC 24235 / CBS 4417 / NBRC 1672 / NRRL Y-8282 / UCD 70-5</strain>
    </source>
</reference>
<keyword evidence="17" id="KW-1185">Reference proteome</keyword>
<dbReference type="Gene3D" id="1.10.10.10">
    <property type="entry name" value="Winged helix-like DNA-binding domain superfamily/Winged helix DNA-binding domain"/>
    <property type="match status" value="1"/>
</dbReference>
<dbReference type="FunFam" id="3.40.50.300:FF:000296">
    <property type="entry name" value="ATP-dependent DNA helicase RecQ"/>
    <property type="match status" value="1"/>
</dbReference>
<feature type="domain" description="Helicase C-terminal" evidence="15">
    <location>
        <begin position="754"/>
        <end position="903"/>
    </location>
</feature>
<dbReference type="InterPro" id="IPR036390">
    <property type="entry name" value="WH_DNA-bd_sf"/>
</dbReference>
<dbReference type="SUPFAM" id="SSF52540">
    <property type="entry name" value="P-loop containing nucleoside triphosphate hydrolases"/>
    <property type="match status" value="1"/>
</dbReference>
<dbReference type="InterPro" id="IPR036388">
    <property type="entry name" value="WH-like_DNA-bd_sf"/>
</dbReference>
<dbReference type="GO" id="GO:0005737">
    <property type="term" value="C:cytoplasm"/>
    <property type="evidence" value="ECO:0007669"/>
    <property type="project" value="TreeGrafter"/>
</dbReference>
<dbReference type="Pfam" id="PF16124">
    <property type="entry name" value="RecQ_Zn_bind"/>
    <property type="match status" value="1"/>
</dbReference>
<dbReference type="GO" id="GO:0009378">
    <property type="term" value="F:four-way junction helicase activity"/>
    <property type="evidence" value="ECO:0007669"/>
    <property type="project" value="TreeGrafter"/>
</dbReference>
<dbReference type="InterPro" id="IPR032284">
    <property type="entry name" value="RecQ_Zn-bd"/>
</dbReference>
<dbReference type="CDD" id="cd18794">
    <property type="entry name" value="SF2_C_RecQ"/>
    <property type="match status" value="1"/>
</dbReference>
<name>G8BT24_TETPH</name>
<dbReference type="GO" id="GO:0006260">
    <property type="term" value="P:DNA replication"/>
    <property type="evidence" value="ECO:0007669"/>
    <property type="project" value="InterPro"/>
</dbReference>
<dbReference type="Pfam" id="PF09382">
    <property type="entry name" value="RQC"/>
    <property type="match status" value="1"/>
</dbReference>
<evidence type="ECO:0000256" key="12">
    <source>
        <dbReference type="SAM" id="Coils"/>
    </source>
</evidence>
<proteinExistence type="inferred from homology"/>
<dbReference type="Pfam" id="PF00271">
    <property type="entry name" value="Helicase_C"/>
    <property type="match status" value="1"/>
</dbReference>
<dbReference type="PANTHER" id="PTHR13710:SF153">
    <property type="entry name" value="RECQ-LIKE DNA HELICASE BLM"/>
    <property type="match status" value="1"/>
</dbReference>
<evidence type="ECO:0000256" key="8">
    <source>
        <dbReference type="ARBA" id="ARBA00023235"/>
    </source>
</evidence>
<keyword evidence="4" id="KW-0378">Hydrolase</keyword>
<keyword evidence="3" id="KW-0547">Nucleotide-binding</keyword>
<dbReference type="SMART" id="SM00956">
    <property type="entry name" value="RQC"/>
    <property type="match status" value="1"/>
</dbReference>
<dbReference type="InterPro" id="IPR011545">
    <property type="entry name" value="DEAD/DEAH_box_helicase_dom"/>
</dbReference>
<accession>G8BT24</accession>
<dbReference type="Gene3D" id="3.40.50.300">
    <property type="entry name" value="P-loop containing nucleotide triphosphate hydrolases"/>
    <property type="match status" value="2"/>
</dbReference>
<dbReference type="GO" id="GO:0000729">
    <property type="term" value="P:DNA double-strand break processing"/>
    <property type="evidence" value="ECO:0007669"/>
    <property type="project" value="UniProtKB-ARBA"/>
</dbReference>
<evidence type="ECO:0000256" key="1">
    <source>
        <dbReference type="ARBA" id="ARBA00004123"/>
    </source>
</evidence>
<dbReference type="GeneID" id="11534123"/>